<keyword evidence="3" id="KW-0597">Phosphoprotein</keyword>
<dbReference type="PANTHER" id="PTHR24421">
    <property type="entry name" value="NITRATE/NITRITE SENSOR PROTEIN NARX-RELATED"/>
    <property type="match status" value="1"/>
</dbReference>
<keyword evidence="8" id="KW-0902">Two-component regulatory system</keyword>
<dbReference type="CDD" id="cd16917">
    <property type="entry name" value="HATPase_UhpB-NarQ-NarX-like"/>
    <property type="match status" value="1"/>
</dbReference>
<dbReference type="EC" id="2.7.13.3" evidence="2"/>
<proteinExistence type="predicted"/>
<feature type="transmembrane region" description="Helical" evidence="10">
    <location>
        <begin position="57"/>
        <end position="73"/>
    </location>
</feature>
<dbReference type="SUPFAM" id="SSF55874">
    <property type="entry name" value="ATPase domain of HSP90 chaperone/DNA topoisomerase II/histidine kinase"/>
    <property type="match status" value="1"/>
</dbReference>
<evidence type="ECO:0000256" key="6">
    <source>
        <dbReference type="ARBA" id="ARBA00022777"/>
    </source>
</evidence>
<gene>
    <name evidence="13" type="ORF">CJ199_06450</name>
</gene>
<evidence type="ECO:0000256" key="8">
    <source>
        <dbReference type="ARBA" id="ARBA00023012"/>
    </source>
</evidence>
<dbReference type="GO" id="GO:0016020">
    <property type="term" value="C:membrane"/>
    <property type="evidence" value="ECO:0007669"/>
    <property type="project" value="InterPro"/>
</dbReference>
<dbReference type="InterPro" id="IPR036890">
    <property type="entry name" value="HATPase_C_sf"/>
</dbReference>
<evidence type="ECO:0000259" key="11">
    <source>
        <dbReference type="Pfam" id="PF07730"/>
    </source>
</evidence>
<keyword evidence="6 13" id="KW-0418">Kinase</keyword>
<dbReference type="GO" id="GO:0046983">
    <property type="term" value="F:protein dimerization activity"/>
    <property type="evidence" value="ECO:0007669"/>
    <property type="project" value="InterPro"/>
</dbReference>
<dbReference type="InterPro" id="IPR050482">
    <property type="entry name" value="Sensor_HK_TwoCompSys"/>
</dbReference>
<evidence type="ECO:0000256" key="7">
    <source>
        <dbReference type="ARBA" id="ARBA00022840"/>
    </source>
</evidence>
<feature type="transmembrane region" description="Helical" evidence="10">
    <location>
        <begin position="80"/>
        <end position="104"/>
    </location>
</feature>
<dbReference type="Gene3D" id="3.30.565.10">
    <property type="entry name" value="Histidine kinase-like ATPase, C-terminal domain"/>
    <property type="match status" value="1"/>
</dbReference>
<dbReference type="PANTHER" id="PTHR24421:SF10">
    <property type="entry name" value="NITRATE_NITRITE SENSOR PROTEIN NARQ"/>
    <property type="match status" value="1"/>
</dbReference>
<keyword evidence="10" id="KW-1133">Transmembrane helix</keyword>
<evidence type="ECO:0000256" key="3">
    <source>
        <dbReference type="ARBA" id="ARBA00022553"/>
    </source>
</evidence>
<reference evidence="13 14" key="1">
    <citation type="submission" date="2017-09" db="EMBL/GenBank/DDBJ databases">
        <title>Bacterial strain isolated from the female urinary microbiota.</title>
        <authorList>
            <person name="Thomas-White K."/>
            <person name="Kumar N."/>
            <person name="Forster S."/>
            <person name="Putonti C."/>
            <person name="Lawley T."/>
            <person name="Wolfe A.J."/>
        </authorList>
    </citation>
    <scope>NUCLEOTIDE SEQUENCE [LARGE SCALE GENOMIC DNA]</scope>
    <source>
        <strain evidence="13 14">UMB1301</strain>
    </source>
</reference>
<accession>A0A2N6VNB1</accession>
<evidence type="ECO:0000256" key="2">
    <source>
        <dbReference type="ARBA" id="ARBA00012438"/>
    </source>
</evidence>
<sequence length="417" mass="44986">MNSPRLLPKLMDMRKPWHVRASQFMSAHMWVVDSLFFAAPLVLITIVLQAYEPGLRGVLQIVFLVAMSGSLVFRRSLPLVTGWIVVATGFLYALTFAFPHPALITVPITVHAVTAYAPRRWGKIFLGIGIVAAFIFAASNFMYFYVSGARLSDVTAGELLFLVLAALVFPMVTVALAWTLGDIHWRKRDDAQRIAERNALLERERENEIRLASDAERMRIAREMHDIVAHSMSVIITQADGGRYAAKASPQAAVTALETIAETGREALGNLRGMLGVLRDPSARAQTTPMPGIHDLGSLVENVRAAGLEVRLSTAPDVPELAPAAQLAVYRIVQEALTNTMKHGGPDARAEVTVEPGELGIVARVVSTGRAESSSAPGAGAGIQGMKERAHIHGGSLSAEATDTGFLVELTLPEDVS</sequence>
<feature type="transmembrane region" description="Helical" evidence="10">
    <location>
        <begin position="30"/>
        <end position="51"/>
    </location>
</feature>
<feature type="transmembrane region" description="Helical" evidence="10">
    <location>
        <begin position="158"/>
        <end position="180"/>
    </location>
</feature>
<keyword evidence="10" id="KW-0472">Membrane</keyword>
<dbReference type="AlphaFoldDB" id="A0A2N6VNB1"/>
<feature type="domain" description="DUF7134" evidence="12">
    <location>
        <begin position="23"/>
        <end position="184"/>
    </location>
</feature>
<name>A0A2N6VNB1_9MICO</name>
<keyword evidence="9" id="KW-0175">Coiled coil</keyword>
<comment type="catalytic activity">
    <reaction evidence="1">
        <text>ATP + protein L-histidine = ADP + protein N-phospho-L-histidine.</text>
        <dbReference type="EC" id="2.7.13.3"/>
    </reaction>
</comment>
<dbReference type="InterPro" id="IPR011712">
    <property type="entry name" value="Sig_transdc_His_kin_sub3_dim/P"/>
</dbReference>
<dbReference type="GO" id="GO:0005524">
    <property type="term" value="F:ATP binding"/>
    <property type="evidence" value="ECO:0007669"/>
    <property type="project" value="UniProtKB-KW"/>
</dbReference>
<feature type="domain" description="Signal transduction histidine kinase subgroup 3 dimerisation and phosphoacceptor" evidence="11">
    <location>
        <begin position="216"/>
        <end position="282"/>
    </location>
</feature>
<keyword evidence="10" id="KW-0812">Transmembrane</keyword>
<evidence type="ECO:0000313" key="13">
    <source>
        <dbReference type="EMBL" id="PMD05642.1"/>
    </source>
</evidence>
<dbReference type="Pfam" id="PF07730">
    <property type="entry name" value="HisKA_3"/>
    <property type="match status" value="1"/>
</dbReference>
<evidence type="ECO:0000256" key="4">
    <source>
        <dbReference type="ARBA" id="ARBA00022679"/>
    </source>
</evidence>
<feature type="transmembrane region" description="Helical" evidence="10">
    <location>
        <begin position="124"/>
        <end position="146"/>
    </location>
</feature>
<dbReference type="EMBL" id="PNHK01000002">
    <property type="protein sequence ID" value="PMD05642.1"/>
    <property type="molecule type" value="Genomic_DNA"/>
</dbReference>
<keyword evidence="4" id="KW-0808">Transferase</keyword>
<evidence type="ECO:0000256" key="5">
    <source>
        <dbReference type="ARBA" id="ARBA00022741"/>
    </source>
</evidence>
<evidence type="ECO:0000313" key="14">
    <source>
        <dbReference type="Proteomes" id="UP000235598"/>
    </source>
</evidence>
<dbReference type="InterPro" id="IPR055558">
    <property type="entry name" value="DUF7134"/>
</dbReference>
<dbReference type="Gene3D" id="1.20.5.1930">
    <property type="match status" value="1"/>
</dbReference>
<protein>
    <recommendedName>
        <fullName evidence="2">histidine kinase</fullName>
        <ecNumber evidence="2">2.7.13.3</ecNumber>
    </recommendedName>
</protein>
<keyword evidence="5" id="KW-0547">Nucleotide-binding</keyword>
<evidence type="ECO:0000256" key="1">
    <source>
        <dbReference type="ARBA" id="ARBA00000085"/>
    </source>
</evidence>
<evidence type="ECO:0000256" key="9">
    <source>
        <dbReference type="SAM" id="Coils"/>
    </source>
</evidence>
<comment type="caution">
    <text evidence="13">The sequence shown here is derived from an EMBL/GenBank/DDBJ whole genome shotgun (WGS) entry which is preliminary data.</text>
</comment>
<dbReference type="Proteomes" id="UP000235598">
    <property type="component" value="Unassembled WGS sequence"/>
</dbReference>
<evidence type="ECO:0000259" key="12">
    <source>
        <dbReference type="Pfam" id="PF23539"/>
    </source>
</evidence>
<feature type="coiled-coil region" evidence="9">
    <location>
        <begin position="191"/>
        <end position="218"/>
    </location>
</feature>
<evidence type="ECO:0000256" key="10">
    <source>
        <dbReference type="SAM" id="Phobius"/>
    </source>
</evidence>
<dbReference type="GO" id="GO:0000155">
    <property type="term" value="F:phosphorelay sensor kinase activity"/>
    <property type="evidence" value="ECO:0007669"/>
    <property type="project" value="InterPro"/>
</dbReference>
<dbReference type="Pfam" id="PF23539">
    <property type="entry name" value="DUF7134"/>
    <property type="match status" value="1"/>
</dbReference>
<organism evidence="13 14">
    <name type="scientific">Brevibacterium paucivorans</name>
    <dbReference type="NCBI Taxonomy" id="170994"/>
    <lineage>
        <taxon>Bacteria</taxon>
        <taxon>Bacillati</taxon>
        <taxon>Actinomycetota</taxon>
        <taxon>Actinomycetes</taxon>
        <taxon>Micrococcales</taxon>
        <taxon>Brevibacteriaceae</taxon>
        <taxon>Brevibacterium</taxon>
    </lineage>
</organism>
<dbReference type="OrthoDB" id="227596at2"/>
<keyword evidence="7" id="KW-0067">ATP-binding</keyword>